<evidence type="ECO:0000313" key="1">
    <source>
        <dbReference type="EMBL" id="KAJ0185364.1"/>
    </source>
</evidence>
<dbReference type="EMBL" id="NBSK02000009">
    <property type="protein sequence ID" value="KAJ0185364.1"/>
    <property type="molecule type" value="Genomic_DNA"/>
</dbReference>
<dbReference type="Proteomes" id="UP000235145">
    <property type="component" value="Unassembled WGS sequence"/>
</dbReference>
<dbReference type="AlphaFoldDB" id="A0A9R1WSF9"/>
<proteinExistence type="predicted"/>
<sequence length="164" mass="18582">MVDLDVRHCTCMLSDLARIPCLHAQATINYIHQIPYVYINDIFSKNKLFDCYCTYISPVIGSNLWPQTSFIKLLPPMAGRMHGRPKISKRRRVSENEGRFSIGRVARCGKCFEYGHKSKGCKNATRELIPNPPKKILRPRKKLGIRRGGGIAAAKVTIKGVVWI</sequence>
<evidence type="ECO:0000313" key="2">
    <source>
        <dbReference type="Proteomes" id="UP000235145"/>
    </source>
</evidence>
<reference evidence="1 2" key="1">
    <citation type="journal article" date="2017" name="Nat. Commun.">
        <title>Genome assembly with in vitro proximity ligation data and whole-genome triplication in lettuce.</title>
        <authorList>
            <person name="Reyes-Chin-Wo S."/>
            <person name="Wang Z."/>
            <person name="Yang X."/>
            <person name="Kozik A."/>
            <person name="Arikit S."/>
            <person name="Song C."/>
            <person name="Xia L."/>
            <person name="Froenicke L."/>
            <person name="Lavelle D.O."/>
            <person name="Truco M.J."/>
            <person name="Xia R."/>
            <person name="Zhu S."/>
            <person name="Xu C."/>
            <person name="Xu H."/>
            <person name="Xu X."/>
            <person name="Cox K."/>
            <person name="Korf I."/>
            <person name="Meyers B.C."/>
            <person name="Michelmore R.W."/>
        </authorList>
    </citation>
    <scope>NUCLEOTIDE SEQUENCE [LARGE SCALE GENOMIC DNA]</scope>
    <source>
        <strain evidence="2">cv. Salinas</strain>
        <tissue evidence="1">Seedlings</tissue>
    </source>
</reference>
<name>A0A9R1WSF9_LACSA</name>
<protein>
    <recommendedName>
        <fullName evidence="3">SWIM-type domain-containing protein</fullName>
    </recommendedName>
</protein>
<gene>
    <name evidence="1" type="ORF">LSAT_V11C900490980</name>
</gene>
<comment type="caution">
    <text evidence="1">The sequence shown here is derived from an EMBL/GenBank/DDBJ whole genome shotgun (WGS) entry which is preliminary data.</text>
</comment>
<keyword evidence="2" id="KW-1185">Reference proteome</keyword>
<accession>A0A9R1WSF9</accession>
<organism evidence="1 2">
    <name type="scientific">Lactuca sativa</name>
    <name type="common">Garden lettuce</name>
    <dbReference type="NCBI Taxonomy" id="4236"/>
    <lineage>
        <taxon>Eukaryota</taxon>
        <taxon>Viridiplantae</taxon>
        <taxon>Streptophyta</taxon>
        <taxon>Embryophyta</taxon>
        <taxon>Tracheophyta</taxon>
        <taxon>Spermatophyta</taxon>
        <taxon>Magnoliopsida</taxon>
        <taxon>eudicotyledons</taxon>
        <taxon>Gunneridae</taxon>
        <taxon>Pentapetalae</taxon>
        <taxon>asterids</taxon>
        <taxon>campanulids</taxon>
        <taxon>Asterales</taxon>
        <taxon>Asteraceae</taxon>
        <taxon>Cichorioideae</taxon>
        <taxon>Cichorieae</taxon>
        <taxon>Lactucinae</taxon>
        <taxon>Lactuca</taxon>
    </lineage>
</organism>
<evidence type="ECO:0008006" key="3">
    <source>
        <dbReference type="Google" id="ProtNLM"/>
    </source>
</evidence>